<dbReference type="SUPFAM" id="SSF53335">
    <property type="entry name" value="S-adenosyl-L-methionine-dependent methyltransferases"/>
    <property type="match status" value="1"/>
</dbReference>
<keyword evidence="3" id="KW-0489">Methyltransferase</keyword>
<dbReference type="GO" id="GO:0008168">
    <property type="term" value="F:methyltransferase activity"/>
    <property type="evidence" value="ECO:0007669"/>
    <property type="project" value="UniProtKB-KW"/>
</dbReference>
<feature type="compositionally biased region" description="Low complexity" evidence="1">
    <location>
        <begin position="1"/>
        <end position="19"/>
    </location>
</feature>
<dbReference type="AlphaFoldDB" id="A0A3G8ZSB3"/>
<keyword evidence="4" id="KW-1185">Reference proteome</keyword>
<evidence type="ECO:0000259" key="2">
    <source>
        <dbReference type="Pfam" id="PF13649"/>
    </source>
</evidence>
<reference evidence="3 4" key="1">
    <citation type="submission" date="2018-11" db="EMBL/GenBank/DDBJ databases">
        <authorList>
            <person name="Da X."/>
        </authorList>
    </citation>
    <scope>NUCLEOTIDE SEQUENCE [LARGE SCALE GENOMIC DNA]</scope>
    <source>
        <strain evidence="3 4">S14-144</strain>
    </source>
</reference>
<evidence type="ECO:0000313" key="3">
    <source>
        <dbReference type="EMBL" id="AZI57404.1"/>
    </source>
</evidence>
<dbReference type="KEGG" id="nak:EH165_03745"/>
<dbReference type="CDD" id="cd02440">
    <property type="entry name" value="AdoMet_MTases"/>
    <property type="match status" value="1"/>
</dbReference>
<proteinExistence type="predicted"/>
<keyword evidence="3" id="KW-0808">Transferase</keyword>
<feature type="region of interest" description="Disordered" evidence="1">
    <location>
        <begin position="1"/>
        <end position="20"/>
    </location>
</feature>
<name>A0A3G8ZSB3_9ACTN</name>
<accession>A0A3G8ZSB3</accession>
<sequence length="223" mass="23542">MTSDSSPATPTEASASAATRWENEIVGERWDDYVAKFQTMFDEGSDLSGEARFVDMMAPRGADLMDAGCGMGRVTAALHAAGHHVIGVDKDVGLVKIGRERHPEANLIAHDLLTVSSAVITAAGGPASFDVIAVPGNVMVFLAPGTEQAVLSNLLVLLKPGGRIVTGFFTTREYTVAEFDDAAKAVGLTLEHRFATWHLDPFVAESEWAVSVLRAPGEASAAC</sequence>
<dbReference type="GO" id="GO:0032259">
    <property type="term" value="P:methylation"/>
    <property type="evidence" value="ECO:0007669"/>
    <property type="project" value="UniProtKB-KW"/>
</dbReference>
<dbReference type="Gene3D" id="3.40.50.150">
    <property type="entry name" value="Vaccinia Virus protein VP39"/>
    <property type="match status" value="1"/>
</dbReference>
<protein>
    <submittedName>
        <fullName evidence="3">Methyltransferase domain-containing protein</fullName>
    </submittedName>
</protein>
<feature type="domain" description="Methyltransferase" evidence="2">
    <location>
        <begin position="65"/>
        <end position="162"/>
    </location>
</feature>
<dbReference type="Proteomes" id="UP000268084">
    <property type="component" value="Chromosome"/>
</dbReference>
<evidence type="ECO:0000313" key="4">
    <source>
        <dbReference type="Proteomes" id="UP000268084"/>
    </source>
</evidence>
<reference evidence="3 4" key="2">
    <citation type="submission" date="2018-12" db="EMBL/GenBank/DDBJ databases">
        <title>Nakamurella antarcticus sp. nov., isolated from Antarctica South Shetland Islands soil.</title>
        <authorList>
            <person name="Peng F."/>
        </authorList>
    </citation>
    <scope>NUCLEOTIDE SEQUENCE [LARGE SCALE GENOMIC DNA]</scope>
    <source>
        <strain evidence="3 4">S14-144</strain>
    </source>
</reference>
<dbReference type="InterPro" id="IPR041698">
    <property type="entry name" value="Methyltransf_25"/>
</dbReference>
<dbReference type="Pfam" id="PF13649">
    <property type="entry name" value="Methyltransf_25"/>
    <property type="match status" value="1"/>
</dbReference>
<dbReference type="InterPro" id="IPR029063">
    <property type="entry name" value="SAM-dependent_MTases_sf"/>
</dbReference>
<dbReference type="EMBL" id="CP034170">
    <property type="protein sequence ID" value="AZI57404.1"/>
    <property type="molecule type" value="Genomic_DNA"/>
</dbReference>
<dbReference type="RefSeq" id="WP_124798089.1">
    <property type="nucleotide sequence ID" value="NZ_CP034170.1"/>
</dbReference>
<gene>
    <name evidence="3" type="ORF">EH165_03745</name>
</gene>
<dbReference type="OrthoDB" id="7062303at2"/>
<evidence type="ECO:0000256" key="1">
    <source>
        <dbReference type="SAM" id="MobiDB-lite"/>
    </source>
</evidence>
<organism evidence="3 4">
    <name type="scientific">Nakamurella antarctica</name>
    <dbReference type="NCBI Taxonomy" id="1902245"/>
    <lineage>
        <taxon>Bacteria</taxon>
        <taxon>Bacillati</taxon>
        <taxon>Actinomycetota</taxon>
        <taxon>Actinomycetes</taxon>
        <taxon>Nakamurellales</taxon>
        <taxon>Nakamurellaceae</taxon>
        <taxon>Nakamurella</taxon>
    </lineage>
</organism>